<proteinExistence type="predicted"/>
<sequence>MDEPLVLVGGRGPADDELGEPGRRVPVDQEADGLVHREAYHQVPPKVEYSLTDYGRTLEVALRPLGDWGHANMARIEATHP</sequence>
<protein>
    <recommendedName>
        <fullName evidence="5">HTH hxlR-type domain-containing protein</fullName>
    </recommendedName>
</protein>
<dbReference type="Gene3D" id="1.10.10.10">
    <property type="entry name" value="Winged helix-like DNA-binding domain superfamily/Winged helix DNA-binding domain"/>
    <property type="match status" value="1"/>
</dbReference>
<dbReference type="PROSITE" id="PS51118">
    <property type="entry name" value="HTH_HXLR"/>
    <property type="match status" value="1"/>
</dbReference>
<keyword evidence="3" id="KW-0804">Transcription</keyword>
<evidence type="ECO:0000259" key="5">
    <source>
        <dbReference type="PROSITE" id="PS51118"/>
    </source>
</evidence>
<keyword evidence="7" id="KW-1185">Reference proteome</keyword>
<reference evidence="6 7" key="1">
    <citation type="submission" date="2018-09" db="EMBL/GenBank/DDBJ databases">
        <title>Isolation, diversity and antifungal activity of actinobacteria from wheat.</title>
        <authorList>
            <person name="Han C."/>
        </authorList>
    </citation>
    <scope>NUCLEOTIDE SEQUENCE [LARGE SCALE GENOMIC DNA]</scope>
    <source>
        <strain evidence="6 7">NEAU-YY265</strain>
    </source>
</reference>
<dbReference type="EMBL" id="QUAL01000412">
    <property type="protein sequence ID" value="RIQ12036.1"/>
    <property type="molecule type" value="Genomic_DNA"/>
</dbReference>
<evidence type="ECO:0000256" key="3">
    <source>
        <dbReference type="ARBA" id="ARBA00023163"/>
    </source>
</evidence>
<evidence type="ECO:0000313" key="6">
    <source>
        <dbReference type="EMBL" id="RIQ12036.1"/>
    </source>
</evidence>
<comment type="caution">
    <text evidence="6">The sequence shown here is derived from an EMBL/GenBank/DDBJ whole genome shotgun (WGS) entry which is preliminary data.</text>
</comment>
<dbReference type="OrthoDB" id="370168at2"/>
<dbReference type="InterPro" id="IPR036388">
    <property type="entry name" value="WH-like_DNA-bd_sf"/>
</dbReference>
<gene>
    <name evidence="6" type="ORF">DY240_27820</name>
</gene>
<dbReference type="GO" id="GO:0003677">
    <property type="term" value="F:DNA binding"/>
    <property type="evidence" value="ECO:0007669"/>
    <property type="project" value="UniProtKB-KW"/>
</dbReference>
<evidence type="ECO:0000256" key="4">
    <source>
        <dbReference type="SAM" id="MobiDB-lite"/>
    </source>
</evidence>
<dbReference type="InterPro" id="IPR036390">
    <property type="entry name" value="WH_DNA-bd_sf"/>
</dbReference>
<evidence type="ECO:0000256" key="2">
    <source>
        <dbReference type="ARBA" id="ARBA00023125"/>
    </source>
</evidence>
<accession>A0A418KHP3</accession>
<dbReference type="SUPFAM" id="SSF46785">
    <property type="entry name" value="Winged helix' DNA-binding domain"/>
    <property type="match status" value="1"/>
</dbReference>
<dbReference type="PANTHER" id="PTHR33204">
    <property type="entry name" value="TRANSCRIPTIONAL REGULATOR, MARR FAMILY"/>
    <property type="match status" value="1"/>
</dbReference>
<keyword evidence="2" id="KW-0238">DNA-binding</keyword>
<dbReference type="InterPro" id="IPR002577">
    <property type="entry name" value="HTH_HxlR"/>
</dbReference>
<feature type="region of interest" description="Disordered" evidence="4">
    <location>
        <begin position="1"/>
        <end position="25"/>
    </location>
</feature>
<keyword evidence="1" id="KW-0805">Transcription regulation</keyword>
<organism evidence="6 7">
    <name type="scientific">Jiangella rhizosphaerae</name>
    <dbReference type="NCBI Taxonomy" id="2293569"/>
    <lineage>
        <taxon>Bacteria</taxon>
        <taxon>Bacillati</taxon>
        <taxon>Actinomycetota</taxon>
        <taxon>Actinomycetes</taxon>
        <taxon>Jiangellales</taxon>
        <taxon>Jiangellaceae</taxon>
        <taxon>Jiangella</taxon>
    </lineage>
</organism>
<evidence type="ECO:0000256" key="1">
    <source>
        <dbReference type="ARBA" id="ARBA00023015"/>
    </source>
</evidence>
<dbReference type="PANTHER" id="PTHR33204:SF33">
    <property type="entry name" value="TRANSCRIPTIONAL REGULATOR, MARR FAMILY"/>
    <property type="match status" value="1"/>
</dbReference>
<name>A0A418KHP3_9ACTN</name>
<dbReference type="Pfam" id="PF01638">
    <property type="entry name" value="HxlR"/>
    <property type="match status" value="1"/>
</dbReference>
<dbReference type="AlphaFoldDB" id="A0A418KHP3"/>
<feature type="domain" description="HTH hxlR-type" evidence="5">
    <location>
        <begin position="1"/>
        <end position="77"/>
    </location>
</feature>
<evidence type="ECO:0000313" key="7">
    <source>
        <dbReference type="Proteomes" id="UP000284057"/>
    </source>
</evidence>
<dbReference type="Proteomes" id="UP000284057">
    <property type="component" value="Unassembled WGS sequence"/>
</dbReference>